<dbReference type="AlphaFoldDB" id="A0A2S0KDG5"/>
<feature type="transmembrane region" description="Helical" evidence="2">
    <location>
        <begin position="90"/>
        <end position="111"/>
    </location>
</feature>
<keyword evidence="2" id="KW-0472">Membrane</keyword>
<dbReference type="OrthoDB" id="4775642at2"/>
<sequence length="215" mass="22022">MTQPPNDPNAADEPNPHEPAPGEPYASPGQPYQAPHDPGGQIPGAPYQGSEYPGSQIPGAPYQGSPYPSGEPYAAPGYGAPAPLTSRPGAVTGAAVVLLAFGAFLAIIQVIGLVSGSTVVMYDGEEYRTAATIGGIVGLIISIFAIFAGYRLLTDRTSTTRVIATVAAALMILTCWGIVVTIAVPILLFATEGAKQWFADQPAAPGGYPPAPGQY</sequence>
<accession>A0A2S0KDG5</accession>
<feature type="transmembrane region" description="Helical" evidence="2">
    <location>
        <begin position="131"/>
        <end position="150"/>
    </location>
</feature>
<evidence type="ECO:0000313" key="3">
    <source>
        <dbReference type="EMBL" id="AVL99693.1"/>
    </source>
</evidence>
<keyword evidence="2" id="KW-1133">Transmembrane helix</keyword>
<evidence type="ECO:0000256" key="2">
    <source>
        <dbReference type="SAM" id="Phobius"/>
    </source>
</evidence>
<keyword evidence="2" id="KW-0812">Transmembrane</keyword>
<feature type="transmembrane region" description="Helical" evidence="2">
    <location>
        <begin position="162"/>
        <end position="190"/>
    </location>
</feature>
<reference evidence="3 4" key="1">
    <citation type="submission" date="2018-03" db="EMBL/GenBank/DDBJ databases">
        <title>Characteristics and genome of n-alkane degrading marine bacteria Gordonia iterans isolated from crude oil contaminated in Tae-an, South Korea.</title>
        <authorList>
            <person name="Lee S.-S."/>
            <person name="Kim H."/>
        </authorList>
    </citation>
    <scope>NUCLEOTIDE SEQUENCE [LARGE SCALE GENOMIC DNA]</scope>
    <source>
        <strain evidence="3 4">Co17</strain>
    </source>
</reference>
<gene>
    <name evidence="3" type="ORF">C6V83_04785</name>
</gene>
<dbReference type="KEGG" id="git:C6V83_04785"/>
<proteinExistence type="predicted"/>
<name>A0A2S0KDG5_9ACTN</name>
<keyword evidence="4" id="KW-1185">Reference proteome</keyword>
<dbReference type="RefSeq" id="WP_105941428.1">
    <property type="nucleotide sequence ID" value="NZ_CP027433.1"/>
</dbReference>
<organism evidence="3 4">
    <name type="scientific">Gordonia iterans</name>
    <dbReference type="NCBI Taxonomy" id="1004901"/>
    <lineage>
        <taxon>Bacteria</taxon>
        <taxon>Bacillati</taxon>
        <taxon>Actinomycetota</taxon>
        <taxon>Actinomycetes</taxon>
        <taxon>Mycobacteriales</taxon>
        <taxon>Gordoniaceae</taxon>
        <taxon>Gordonia</taxon>
    </lineage>
</organism>
<feature type="region of interest" description="Disordered" evidence="1">
    <location>
        <begin position="1"/>
        <end position="68"/>
    </location>
</feature>
<evidence type="ECO:0000256" key="1">
    <source>
        <dbReference type="SAM" id="MobiDB-lite"/>
    </source>
</evidence>
<dbReference type="Proteomes" id="UP000239814">
    <property type="component" value="Chromosome"/>
</dbReference>
<dbReference type="EMBL" id="CP027433">
    <property type="protein sequence ID" value="AVL99693.1"/>
    <property type="molecule type" value="Genomic_DNA"/>
</dbReference>
<protein>
    <submittedName>
        <fullName evidence="3">Uncharacterized protein</fullName>
    </submittedName>
</protein>
<evidence type="ECO:0000313" key="4">
    <source>
        <dbReference type="Proteomes" id="UP000239814"/>
    </source>
</evidence>